<proteinExistence type="predicted"/>
<feature type="transmembrane region" description="Helical" evidence="2">
    <location>
        <begin position="17"/>
        <end position="39"/>
    </location>
</feature>
<accession>A0A9W9N1W2</accession>
<dbReference type="GeneID" id="83177636"/>
<dbReference type="OrthoDB" id="5309803at2759"/>
<keyword evidence="4" id="KW-1185">Reference proteome</keyword>
<dbReference type="RefSeq" id="XP_058309797.1">
    <property type="nucleotide sequence ID" value="XM_058450335.1"/>
</dbReference>
<feature type="compositionally biased region" description="Basic and acidic residues" evidence="1">
    <location>
        <begin position="105"/>
        <end position="134"/>
    </location>
</feature>
<reference evidence="3" key="2">
    <citation type="journal article" date="2023" name="IMA Fungus">
        <title>Comparative genomic study of the Penicillium genus elucidates a diverse pangenome and 15 lateral gene transfer events.</title>
        <authorList>
            <person name="Petersen C."/>
            <person name="Sorensen T."/>
            <person name="Nielsen M.R."/>
            <person name="Sondergaard T.E."/>
            <person name="Sorensen J.L."/>
            <person name="Fitzpatrick D.A."/>
            <person name="Frisvad J.C."/>
            <person name="Nielsen K.L."/>
        </authorList>
    </citation>
    <scope>NUCLEOTIDE SEQUENCE</scope>
    <source>
        <strain evidence="3">IBT 15544</strain>
    </source>
</reference>
<reference evidence="3" key="1">
    <citation type="submission" date="2022-12" db="EMBL/GenBank/DDBJ databases">
        <authorList>
            <person name="Petersen C."/>
        </authorList>
    </citation>
    <scope>NUCLEOTIDE SEQUENCE</scope>
    <source>
        <strain evidence="3">IBT 15544</strain>
    </source>
</reference>
<dbReference type="Proteomes" id="UP001150904">
    <property type="component" value="Unassembled WGS sequence"/>
</dbReference>
<comment type="caution">
    <text evidence="3">The sequence shown here is derived from an EMBL/GenBank/DDBJ whole genome shotgun (WGS) entry which is preliminary data.</text>
</comment>
<evidence type="ECO:0000256" key="1">
    <source>
        <dbReference type="SAM" id="MobiDB-lite"/>
    </source>
</evidence>
<protein>
    <submittedName>
        <fullName evidence="3">Uncharacterized protein</fullName>
    </submittedName>
</protein>
<sequence length="134" mass="15182">MAWYSILPPQLIQFESWAVRIFVFLGLITIIPWAALIVFDASLWLYRIVIWEFPWIGGRARGQQRPRAPSLNERLDGQRRSFGLGTVETDGEGEGGRSRGGSMDRTAEKENVALARDERVHSGNEDVKRRAGRA</sequence>
<dbReference type="AlphaFoldDB" id="A0A9W9N1W2"/>
<keyword evidence="2" id="KW-0472">Membrane</keyword>
<feature type="region of interest" description="Disordered" evidence="1">
    <location>
        <begin position="60"/>
        <end position="134"/>
    </location>
</feature>
<evidence type="ECO:0000313" key="4">
    <source>
        <dbReference type="Proteomes" id="UP001150904"/>
    </source>
</evidence>
<organism evidence="3 4">
    <name type="scientific">Penicillium cinerascens</name>
    <dbReference type="NCBI Taxonomy" id="70096"/>
    <lineage>
        <taxon>Eukaryota</taxon>
        <taxon>Fungi</taxon>
        <taxon>Dikarya</taxon>
        <taxon>Ascomycota</taxon>
        <taxon>Pezizomycotina</taxon>
        <taxon>Eurotiomycetes</taxon>
        <taxon>Eurotiomycetidae</taxon>
        <taxon>Eurotiales</taxon>
        <taxon>Aspergillaceae</taxon>
        <taxon>Penicillium</taxon>
    </lineage>
</organism>
<keyword evidence="2" id="KW-0812">Transmembrane</keyword>
<keyword evidence="2" id="KW-1133">Transmembrane helix</keyword>
<evidence type="ECO:0000313" key="3">
    <source>
        <dbReference type="EMBL" id="KAJ5211627.1"/>
    </source>
</evidence>
<evidence type="ECO:0000256" key="2">
    <source>
        <dbReference type="SAM" id="Phobius"/>
    </source>
</evidence>
<gene>
    <name evidence="3" type="ORF">N7498_003273</name>
</gene>
<dbReference type="EMBL" id="JAPQKR010000008">
    <property type="protein sequence ID" value="KAJ5211627.1"/>
    <property type="molecule type" value="Genomic_DNA"/>
</dbReference>
<name>A0A9W9N1W2_9EURO</name>
<feature type="compositionally biased region" description="Low complexity" evidence="1">
    <location>
        <begin position="60"/>
        <end position="69"/>
    </location>
</feature>